<dbReference type="EMBL" id="DP000010">
    <property type="protein sequence ID" value="ABA93841.1"/>
    <property type="molecule type" value="Genomic_DNA"/>
</dbReference>
<reference evidence="2" key="2">
    <citation type="submission" date="2005-04" db="EMBL/GenBank/DDBJ databases">
        <authorList>
            <person name="Buell C.R."/>
            <person name="Wing R.A."/>
            <person name="McCombie W.A."/>
            <person name="Ouyang S."/>
        </authorList>
    </citation>
    <scope>NUCLEOTIDE SEQUENCE</scope>
</reference>
<reference evidence="2" key="1">
    <citation type="journal article" date="2005" name="BMC Biol.">
        <title>The sequence of rice chromosomes 11 and 12, rich in disease resistance genes and recent gene duplications.</title>
        <authorList>
            <consortium name="The rice chromosomes 11 and 12 sequencing consortia"/>
        </authorList>
    </citation>
    <scope>NUCLEOTIDE SEQUENCE [LARGE SCALE GENOMIC DNA]</scope>
</reference>
<accession>Q2R3V1</accession>
<dbReference type="PANTHER" id="PTHR33710">
    <property type="entry name" value="BNAC02G09200D PROTEIN"/>
    <property type="match status" value="1"/>
</dbReference>
<protein>
    <submittedName>
        <fullName evidence="2">Retrotransposon protein, putative, LINE subclass</fullName>
    </submittedName>
</protein>
<dbReference type="InterPro" id="IPR025558">
    <property type="entry name" value="DUF4283"/>
</dbReference>
<dbReference type="InterPro" id="IPR036691">
    <property type="entry name" value="Endo/exonu/phosph_ase_sf"/>
</dbReference>
<sequence length="362" mass="41333">MAVVDDGGEQGIISEIITRPKLSNDVLADRQLVLAMEPTLTEAIHQDGMQEHTARVQVGGTSNQGPAGLTEGEIVEEEEDAVEVVIEEEEVKKVGQWTILARFYSLKFPNVVALSEDMRRAWRIRAEMSYKSLKDNLFIITFSMKGDYNFVLQGGPWLHRGDASLIADFDGLTSPSMLAVKIKLKGREEFRRFNLRQSSNLPWMVTSDFNEALWHFEQFSRTPRNESQMQAFRDVMQICELRDFGFKGLPHTYDNRREGWNNVKVRLDRAIADDRWRDIVTNAQVVHLVSPCSDHCPILLNFHVKDDSRTRKKCLHYEIIWEREAEFTEVVGDAWASAGDKGDLGEVNLTLTKVNVCPAFLE</sequence>
<dbReference type="Gene3D" id="3.60.10.10">
    <property type="entry name" value="Endonuclease/exonuclease/phosphatase"/>
    <property type="match status" value="1"/>
</dbReference>
<dbReference type="Pfam" id="PF14111">
    <property type="entry name" value="DUF4283"/>
    <property type="match status" value="1"/>
</dbReference>
<gene>
    <name evidence="2" type="ordered locus">LOC_Os11g30670</name>
</gene>
<dbReference type="PANTHER" id="PTHR33710:SF83">
    <property type="entry name" value="ENDONUCLEASE_EXONUCLEASE_PHOSPHATASE DOMAIN-CONTAINING PROTEIN"/>
    <property type="match status" value="1"/>
</dbReference>
<proteinExistence type="predicted"/>
<evidence type="ECO:0000313" key="2">
    <source>
        <dbReference type="EMBL" id="ABA93841.1"/>
    </source>
</evidence>
<name>Q2R3V1_ORYSJ</name>
<evidence type="ECO:0000259" key="1">
    <source>
        <dbReference type="Pfam" id="PF14111"/>
    </source>
</evidence>
<dbReference type="SUPFAM" id="SSF56219">
    <property type="entry name" value="DNase I-like"/>
    <property type="match status" value="1"/>
</dbReference>
<dbReference type="AlphaFoldDB" id="Q2R3V1"/>
<organism evidence="2">
    <name type="scientific">Oryza sativa subsp. japonica</name>
    <name type="common">Rice</name>
    <dbReference type="NCBI Taxonomy" id="39947"/>
    <lineage>
        <taxon>Eukaryota</taxon>
        <taxon>Viridiplantae</taxon>
        <taxon>Streptophyta</taxon>
        <taxon>Embryophyta</taxon>
        <taxon>Tracheophyta</taxon>
        <taxon>Spermatophyta</taxon>
        <taxon>Magnoliopsida</taxon>
        <taxon>Liliopsida</taxon>
        <taxon>Poales</taxon>
        <taxon>Poaceae</taxon>
        <taxon>BOP clade</taxon>
        <taxon>Oryzoideae</taxon>
        <taxon>Oryzeae</taxon>
        <taxon>Oryzinae</taxon>
        <taxon>Oryza</taxon>
        <taxon>Oryza sativa</taxon>
    </lineage>
</organism>
<feature type="domain" description="DUF4283" evidence="1">
    <location>
        <begin position="96"/>
        <end position="160"/>
    </location>
</feature>
<reference evidence="2" key="3">
    <citation type="submission" date="2006-01" db="EMBL/GenBank/DDBJ databases">
        <authorList>
            <person name="Buell R."/>
        </authorList>
    </citation>
    <scope>NUCLEOTIDE SEQUENCE</scope>
</reference>